<proteinExistence type="predicted"/>
<dbReference type="SMR" id="A0A482XHU3"/>
<sequence>MTGGEECPSCDKLSEYCSSADVSKIYNLYGITEVSCWASYRNLSPENDCQIIGVPMRETLLQVRDTRGNAVHDGIGEMFIGSSSRVCILGDEIIPKILSDTKTVPLFRATGDLVQVENDGKSFRFLGRKDRIVKRWGQKINLALIEEAARKNACVSNCCCISDDQKGLVLFYQLDNFKKGDESELRCWLKTDGQLANSASIPDITVQLHEMPLNSNGKIDHPNINHRFELPTRLNLEKFSLLHSTISILSQMCSKS</sequence>
<dbReference type="Proteomes" id="UP000291343">
    <property type="component" value="Unassembled WGS sequence"/>
</dbReference>
<keyword evidence="2" id="KW-1185">Reference proteome</keyword>
<dbReference type="GO" id="GO:0043041">
    <property type="term" value="P:amino acid activation for nonribosomal peptide biosynthetic process"/>
    <property type="evidence" value="ECO:0007669"/>
    <property type="project" value="TreeGrafter"/>
</dbReference>
<dbReference type="OrthoDB" id="408177at2759"/>
<evidence type="ECO:0000313" key="1">
    <source>
        <dbReference type="EMBL" id="RZF44898.1"/>
    </source>
</evidence>
<dbReference type="EMBL" id="QKKF02010263">
    <property type="protein sequence ID" value="RZF44898.1"/>
    <property type="molecule type" value="Genomic_DNA"/>
</dbReference>
<dbReference type="PANTHER" id="PTHR44394:SF1">
    <property type="entry name" value="BETA-ALANINE-ACTIVATING ENZYME"/>
    <property type="match status" value="1"/>
</dbReference>
<organism evidence="1 2">
    <name type="scientific">Laodelphax striatellus</name>
    <name type="common">Small brown planthopper</name>
    <name type="synonym">Delphax striatella</name>
    <dbReference type="NCBI Taxonomy" id="195883"/>
    <lineage>
        <taxon>Eukaryota</taxon>
        <taxon>Metazoa</taxon>
        <taxon>Ecdysozoa</taxon>
        <taxon>Arthropoda</taxon>
        <taxon>Hexapoda</taxon>
        <taxon>Insecta</taxon>
        <taxon>Pterygota</taxon>
        <taxon>Neoptera</taxon>
        <taxon>Paraneoptera</taxon>
        <taxon>Hemiptera</taxon>
        <taxon>Auchenorrhyncha</taxon>
        <taxon>Fulgoroidea</taxon>
        <taxon>Delphacidae</taxon>
        <taxon>Criomorphinae</taxon>
        <taxon>Laodelphax</taxon>
    </lineage>
</organism>
<gene>
    <name evidence="1" type="ORF">LSTR_LSTR004523</name>
</gene>
<accession>A0A482XHU3</accession>
<dbReference type="InterPro" id="IPR042099">
    <property type="entry name" value="ANL_N_sf"/>
</dbReference>
<protein>
    <submittedName>
        <fullName evidence="1">Uncharacterized protein</fullName>
    </submittedName>
</protein>
<dbReference type="Gene3D" id="3.40.50.12780">
    <property type="entry name" value="N-terminal domain of ligase-like"/>
    <property type="match status" value="1"/>
</dbReference>
<dbReference type="InterPro" id="IPR045851">
    <property type="entry name" value="AMP-bd_C_sf"/>
</dbReference>
<dbReference type="InterPro" id="IPR052091">
    <property type="entry name" value="Beta-ala_Activ/Resist"/>
</dbReference>
<name>A0A482XHU3_LAOST</name>
<dbReference type="AlphaFoldDB" id="A0A482XHU3"/>
<reference evidence="1 2" key="1">
    <citation type="journal article" date="2017" name="Gigascience">
        <title>Genome sequence of the small brown planthopper, Laodelphax striatellus.</title>
        <authorList>
            <person name="Zhu J."/>
            <person name="Jiang F."/>
            <person name="Wang X."/>
            <person name="Yang P."/>
            <person name="Bao Y."/>
            <person name="Zhao W."/>
            <person name="Wang W."/>
            <person name="Lu H."/>
            <person name="Wang Q."/>
            <person name="Cui N."/>
            <person name="Li J."/>
            <person name="Chen X."/>
            <person name="Luo L."/>
            <person name="Yu J."/>
            <person name="Kang L."/>
            <person name="Cui F."/>
        </authorList>
    </citation>
    <scope>NUCLEOTIDE SEQUENCE [LARGE SCALE GENOMIC DNA]</scope>
    <source>
        <strain evidence="1">Lst14</strain>
    </source>
</reference>
<dbReference type="Gene3D" id="3.30.300.30">
    <property type="match status" value="1"/>
</dbReference>
<dbReference type="InParanoid" id="A0A482XHU3"/>
<dbReference type="STRING" id="195883.A0A482XHU3"/>
<comment type="caution">
    <text evidence="1">The sequence shown here is derived from an EMBL/GenBank/DDBJ whole genome shotgun (WGS) entry which is preliminary data.</text>
</comment>
<dbReference type="PANTHER" id="PTHR44394">
    <property type="entry name" value="BETA-ALANINE-ACTIVATING ENZYME"/>
    <property type="match status" value="1"/>
</dbReference>
<evidence type="ECO:0000313" key="2">
    <source>
        <dbReference type="Proteomes" id="UP000291343"/>
    </source>
</evidence>
<dbReference type="SUPFAM" id="SSF56801">
    <property type="entry name" value="Acetyl-CoA synthetase-like"/>
    <property type="match status" value="1"/>
</dbReference>